<dbReference type="InterPro" id="IPR024541">
    <property type="entry name" value="DUF3881"/>
</dbReference>
<gene>
    <name evidence="1" type="ORF">BRYFOR_09175</name>
</gene>
<organism evidence="1 2">
    <name type="scientific">Marvinbryantia formatexigens DSM 14469</name>
    <dbReference type="NCBI Taxonomy" id="478749"/>
    <lineage>
        <taxon>Bacteria</taxon>
        <taxon>Bacillati</taxon>
        <taxon>Bacillota</taxon>
        <taxon>Clostridia</taxon>
        <taxon>Lachnospirales</taxon>
        <taxon>Lachnospiraceae</taxon>
        <taxon>Marvinbryantia</taxon>
    </lineage>
</organism>
<evidence type="ECO:0000313" key="1">
    <source>
        <dbReference type="EMBL" id="EET58886.1"/>
    </source>
</evidence>
<proteinExistence type="predicted"/>
<dbReference type="STRING" id="168384.SAMN05660368_03454"/>
<dbReference type="Pfam" id="PF12997">
    <property type="entry name" value="DUF3881"/>
    <property type="match status" value="1"/>
</dbReference>
<protein>
    <submittedName>
        <fullName evidence="1">Uncharacterized protein</fullName>
    </submittedName>
</protein>
<reference evidence="1" key="1">
    <citation type="submission" date="2009-07" db="EMBL/GenBank/DDBJ databases">
        <authorList>
            <person name="Weinstock G."/>
            <person name="Sodergren E."/>
            <person name="Clifton S."/>
            <person name="Fulton L."/>
            <person name="Fulton B."/>
            <person name="Courtney L."/>
            <person name="Fronick C."/>
            <person name="Harrison M."/>
            <person name="Strong C."/>
            <person name="Farmer C."/>
            <person name="Delahaunty K."/>
            <person name="Markovic C."/>
            <person name="Hall O."/>
            <person name="Minx P."/>
            <person name="Tomlinson C."/>
            <person name="Mitreva M."/>
            <person name="Nelson J."/>
            <person name="Hou S."/>
            <person name="Wollam A."/>
            <person name="Pepin K.H."/>
            <person name="Johnson M."/>
            <person name="Bhonagiri V."/>
            <person name="Nash W.E."/>
            <person name="Warren W."/>
            <person name="Chinwalla A."/>
            <person name="Mardis E.R."/>
            <person name="Wilson R.K."/>
        </authorList>
    </citation>
    <scope>NUCLEOTIDE SEQUENCE [LARGE SCALE GENOMIC DNA]</scope>
    <source>
        <strain evidence="1">DSM 14469</strain>
    </source>
</reference>
<dbReference type="EMBL" id="ACCL02000024">
    <property type="protein sequence ID" value="EET58886.1"/>
    <property type="molecule type" value="Genomic_DNA"/>
</dbReference>
<sequence>MHSFMRSIGFSNIINRKHADDLIKEVCASCDVRNAVRLENGNAFVEYVKEFAPHCGIVVCGEMDENGFHMDYYFPYYRTDTVSSYADLTVEKHTDKDSFAGVCEDTRIGTTIIFYVSNAARYQKEAMQSSMKNGNVSVSFTALASEGRILLPIQKSPNQALLDMEATSTRSHLIAAARNGDENAIESLTLEDMDTYNMVSRRIMTEDVFSIVETFFMPSGMECDRYQIMGEIQSVEKIRNKRTKEYLYQMNLLCNNMSMDVCINEADLMGEPDVGRRFKGEVWLQGNINFV</sequence>
<dbReference type="eggNOG" id="ENOG502Z916">
    <property type="taxonomic scope" value="Bacteria"/>
</dbReference>
<evidence type="ECO:0000313" key="2">
    <source>
        <dbReference type="Proteomes" id="UP000005561"/>
    </source>
</evidence>
<dbReference type="AlphaFoldDB" id="C6LKI7"/>
<dbReference type="OrthoDB" id="9774037at2"/>
<keyword evidence="2" id="KW-1185">Reference proteome</keyword>
<accession>C6LKI7</accession>
<name>C6LKI7_9FIRM</name>
<dbReference type="RefSeq" id="WP_006863936.1">
    <property type="nucleotide sequence ID" value="NZ_ACCL02000024.1"/>
</dbReference>
<comment type="caution">
    <text evidence="1">The sequence shown here is derived from an EMBL/GenBank/DDBJ whole genome shotgun (WGS) entry which is preliminary data.</text>
</comment>
<dbReference type="Proteomes" id="UP000005561">
    <property type="component" value="Unassembled WGS sequence"/>
</dbReference>